<dbReference type="Proteomes" id="UP000019226">
    <property type="component" value="Chromosome"/>
</dbReference>
<accession>A0ABM5PPW8</accession>
<sequence length="267" mass="28616">MPRPILSAQSDSTVLSLFPAGGITRSQDWLEIADASRQLADSNIYLTSHSSLELRNIADGDAVIERLATTTLHTSPCRVVASPLNSRARELARLIGEAAPESTKDNIVVGVDSGDGLIASHHPHVCVTLIENTTEVRVRVLEHEFRTDIGEAPSAVAEILQYLDANKSAEAQLADAELIDAPLKNSQLPIGWLADHMPSGRVELGVGLFDGVMSAEIAEILGKMEVPVTITPWKGLVLHDLSEGDADAVVRVLAPRGLIFDVNSPFL</sequence>
<dbReference type="EMBL" id="CP004350">
    <property type="protein sequence ID" value="AHI20005.1"/>
    <property type="molecule type" value="Genomic_DNA"/>
</dbReference>
<gene>
    <name evidence="1" type="ORF">CCASEI_07170</name>
</gene>
<dbReference type="SUPFAM" id="SSF55124">
    <property type="entry name" value="Nitrite/Sulfite reductase N-terminal domain-like"/>
    <property type="match status" value="2"/>
</dbReference>
<organism evidence="1 2">
    <name type="scientific">Corynebacterium casei LMG S-19264</name>
    <dbReference type="NCBI Taxonomy" id="1285583"/>
    <lineage>
        <taxon>Bacteria</taxon>
        <taxon>Bacillati</taxon>
        <taxon>Actinomycetota</taxon>
        <taxon>Actinomycetes</taxon>
        <taxon>Mycobacteriales</taxon>
        <taxon>Corynebacteriaceae</taxon>
        <taxon>Corynebacterium</taxon>
    </lineage>
</organism>
<evidence type="ECO:0000313" key="2">
    <source>
        <dbReference type="Proteomes" id="UP000019226"/>
    </source>
</evidence>
<keyword evidence="2" id="KW-1185">Reference proteome</keyword>
<dbReference type="InterPro" id="IPR036136">
    <property type="entry name" value="Nit/Sulf_reduc_fer-like_dom_sf"/>
</dbReference>
<protein>
    <submittedName>
        <fullName evidence="1">Cobalamin biosynthesis protein</fullName>
    </submittedName>
</protein>
<dbReference type="GeneID" id="82877583"/>
<name>A0ABM5PPW8_9CORY</name>
<dbReference type="RefSeq" id="WP_006823679.1">
    <property type="nucleotide sequence ID" value="NZ_CP004350.1"/>
</dbReference>
<evidence type="ECO:0000313" key="1">
    <source>
        <dbReference type="EMBL" id="AHI20005.1"/>
    </source>
</evidence>
<reference evidence="2" key="1">
    <citation type="submission" date="2013-02" db="EMBL/GenBank/DDBJ databases">
        <title>The complete genome sequence of Corynebacterium casei LMG S-19264 (=DSM 44701).</title>
        <authorList>
            <person name="Ruckert C."/>
            <person name="Albersmeier A."/>
            <person name="Kalinowski J."/>
        </authorList>
    </citation>
    <scope>NUCLEOTIDE SEQUENCE [LARGE SCALE GENOMIC DNA]</scope>
    <source>
        <strain evidence="2">LMG S-19264</strain>
    </source>
</reference>
<proteinExistence type="predicted"/>